<dbReference type="AlphaFoldDB" id="A0A840RPQ0"/>
<dbReference type="EMBL" id="JACHHQ010000001">
    <property type="protein sequence ID" value="MBB5198479.1"/>
    <property type="molecule type" value="Genomic_DNA"/>
</dbReference>
<organism evidence="1 2">
    <name type="scientific">Glaciimonas immobilis</name>
    <dbReference type="NCBI Taxonomy" id="728004"/>
    <lineage>
        <taxon>Bacteria</taxon>
        <taxon>Pseudomonadati</taxon>
        <taxon>Pseudomonadota</taxon>
        <taxon>Betaproteobacteria</taxon>
        <taxon>Burkholderiales</taxon>
        <taxon>Oxalobacteraceae</taxon>
        <taxon>Glaciimonas</taxon>
    </lineage>
</organism>
<proteinExistence type="predicted"/>
<accession>A0A840RPQ0</accession>
<protein>
    <submittedName>
        <fullName evidence="1">Uncharacterized protein</fullName>
    </submittedName>
</protein>
<name>A0A840RPQ0_9BURK</name>
<keyword evidence="2" id="KW-1185">Reference proteome</keyword>
<evidence type="ECO:0000313" key="1">
    <source>
        <dbReference type="EMBL" id="MBB5198479.1"/>
    </source>
</evidence>
<gene>
    <name evidence="1" type="ORF">HNR39_000289</name>
</gene>
<comment type="caution">
    <text evidence="1">The sequence shown here is derived from an EMBL/GenBank/DDBJ whole genome shotgun (WGS) entry which is preliminary data.</text>
</comment>
<sequence>MVSSLFLPGNPIHTIYQPSGTFAVQVVKLFERHGNIVGVVTD</sequence>
<dbReference type="RefSeq" id="WP_260326288.1">
    <property type="nucleotide sequence ID" value="NZ_JAAOZT010000002.1"/>
</dbReference>
<dbReference type="Proteomes" id="UP000571084">
    <property type="component" value="Unassembled WGS sequence"/>
</dbReference>
<reference evidence="1 2" key="1">
    <citation type="submission" date="2020-08" db="EMBL/GenBank/DDBJ databases">
        <title>Genomic Encyclopedia of Type Strains, Phase IV (KMG-IV): sequencing the most valuable type-strain genomes for metagenomic binning, comparative biology and taxonomic classification.</title>
        <authorList>
            <person name="Goeker M."/>
        </authorList>
    </citation>
    <scope>NUCLEOTIDE SEQUENCE [LARGE SCALE GENOMIC DNA]</scope>
    <source>
        <strain evidence="1 2">DSM 23240</strain>
    </source>
</reference>
<evidence type="ECO:0000313" key="2">
    <source>
        <dbReference type="Proteomes" id="UP000571084"/>
    </source>
</evidence>